<dbReference type="OrthoDB" id="412018at2759"/>
<proteinExistence type="predicted"/>
<dbReference type="RefSeq" id="XP_030978832.1">
    <property type="nucleotide sequence ID" value="XM_031128473.1"/>
</dbReference>
<name>A0A6P8AV95_PYRGI</name>
<dbReference type="Proteomes" id="UP000515153">
    <property type="component" value="Chromosome V"/>
</dbReference>
<feature type="domain" description="CN hydrolase" evidence="2">
    <location>
        <begin position="5"/>
        <end position="295"/>
    </location>
</feature>
<accession>A0A6P8AV95</accession>
<evidence type="ECO:0000256" key="1">
    <source>
        <dbReference type="ARBA" id="ARBA00022801"/>
    </source>
</evidence>
<dbReference type="CDD" id="cd07197">
    <property type="entry name" value="nitrilase"/>
    <property type="match status" value="1"/>
</dbReference>
<dbReference type="PROSITE" id="PS50263">
    <property type="entry name" value="CN_HYDROLASE"/>
    <property type="match status" value="1"/>
</dbReference>
<reference evidence="4" key="3">
    <citation type="submission" date="2025-08" db="UniProtKB">
        <authorList>
            <consortium name="RefSeq"/>
        </authorList>
    </citation>
    <scope>IDENTIFICATION</scope>
    <source>
        <strain evidence="4">NI907</strain>
    </source>
</reference>
<dbReference type="KEGG" id="pgri:PgNI_08476"/>
<dbReference type="Pfam" id="PF00795">
    <property type="entry name" value="CN_hydrolase"/>
    <property type="match status" value="1"/>
</dbReference>
<dbReference type="InterPro" id="IPR050345">
    <property type="entry name" value="Aliph_Amidase/BUP"/>
</dbReference>
<dbReference type="PANTHER" id="PTHR43674:SF16">
    <property type="entry name" value="CARBON-NITROGEN FAMILY, PUTATIVE (AFU_ORTHOLOGUE AFUA_5G02350)-RELATED"/>
    <property type="match status" value="1"/>
</dbReference>
<dbReference type="InterPro" id="IPR003010">
    <property type="entry name" value="C-N_Hydrolase"/>
</dbReference>
<dbReference type="SUPFAM" id="SSF56317">
    <property type="entry name" value="Carbon-nitrogen hydrolase"/>
    <property type="match status" value="1"/>
</dbReference>
<dbReference type="GO" id="GO:0016811">
    <property type="term" value="F:hydrolase activity, acting on carbon-nitrogen (but not peptide) bonds, in linear amides"/>
    <property type="evidence" value="ECO:0007669"/>
    <property type="project" value="TreeGrafter"/>
</dbReference>
<dbReference type="InterPro" id="IPR036526">
    <property type="entry name" value="C-N_Hydrolase_sf"/>
</dbReference>
<reference evidence="4" key="2">
    <citation type="submission" date="2019-10" db="EMBL/GenBank/DDBJ databases">
        <authorList>
            <consortium name="NCBI Genome Project"/>
        </authorList>
    </citation>
    <scope>NUCLEOTIDE SEQUENCE</scope>
    <source>
        <strain evidence="4">NI907</strain>
    </source>
</reference>
<dbReference type="Gene3D" id="3.60.110.10">
    <property type="entry name" value="Carbon-nitrogen hydrolase"/>
    <property type="match status" value="1"/>
</dbReference>
<organism evidence="3 4">
    <name type="scientific">Pyricularia grisea</name>
    <name type="common">Crabgrass-specific blast fungus</name>
    <name type="synonym">Magnaporthe grisea</name>
    <dbReference type="NCBI Taxonomy" id="148305"/>
    <lineage>
        <taxon>Eukaryota</taxon>
        <taxon>Fungi</taxon>
        <taxon>Dikarya</taxon>
        <taxon>Ascomycota</taxon>
        <taxon>Pezizomycotina</taxon>
        <taxon>Sordariomycetes</taxon>
        <taxon>Sordariomycetidae</taxon>
        <taxon>Magnaporthales</taxon>
        <taxon>Pyriculariaceae</taxon>
        <taxon>Pyricularia</taxon>
    </lineage>
</organism>
<evidence type="ECO:0000259" key="2">
    <source>
        <dbReference type="PROSITE" id="PS50263"/>
    </source>
</evidence>
<dbReference type="PANTHER" id="PTHR43674">
    <property type="entry name" value="NITRILASE C965.09-RELATED"/>
    <property type="match status" value="1"/>
</dbReference>
<gene>
    <name evidence="4" type="ORF">PgNI_08476</name>
</gene>
<reference evidence="3 4" key="1">
    <citation type="journal article" date="2019" name="Mol. Biol. Evol.">
        <title>Blast fungal genomes show frequent chromosomal changes, gene gains and losses, and effector gene turnover.</title>
        <authorList>
            <person name="Gomez Luciano L.B."/>
            <person name="Jason Tsai I."/>
            <person name="Chuma I."/>
            <person name="Tosa Y."/>
            <person name="Chen Y.H."/>
            <person name="Li J.Y."/>
            <person name="Li M.Y."/>
            <person name="Jade Lu M.Y."/>
            <person name="Nakayashiki H."/>
            <person name="Li W.H."/>
        </authorList>
    </citation>
    <scope>NUCLEOTIDE SEQUENCE [LARGE SCALE GENOMIC DNA]</scope>
    <source>
        <strain evidence="3 4">NI907</strain>
    </source>
</reference>
<dbReference type="GeneID" id="41963381"/>
<keyword evidence="1" id="KW-0378">Hydrolase</keyword>
<evidence type="ECO:0000313" key="4">
    <source>
        <dbReference type="RefSeq" id="XP_030978832.1"/>
    </source>
</evidence>
<protein>
    <recommendedName>
        <fullName evidence="2">CN hydrolase domain-containing protein</fullName>
    </recommendedName>
</protein>
<dbReference type="AlphaFoldDB" id="A0A6P8AV95"/>
<evidence type="ECO:0000313" key="3">
    <source>
        <dbReference type="Proteomes" id="UP000515153"/>
    </source>
</evidence>
<sequence>MASTIKIALIQMQSKPLALEHNFCKASTHIRAAASSGCQLAILPEYHLTSWVPDNPRFLASCAASAAYLERYQTLARELNIHIVPGTICEVHSADAAQAPQPTDASSSSSTSGIEVRNMAYFLEGSTGHVLGAYQKKNLWHTERPHLTPSGASMPHTAFDVPSTLVPTSTLRAGSPPLRVGLLICWDLSFPEAFRALVADGADLVVVPSWWLMDDAGEAGRISRGQSERLFLESVPVARAFESCVAVAFCNAGGLSQVAVPLLGALGRTPPVLRNSVEAGLEEEEDVVSVVDLDLEVLRVAEETYLMRKDMNGEGWHYAPGRPGGE</sequence>
<keyword evidence="3" id="KW-1185">Reference proteome</keyword>